<organism evidence="2">
    <name type="scientific">Cacopsylla melanoneura</name>
    <dbReference type="NCBI Taxonomy" id="428564"/>
    <lineage>
        <taxon>Eukaryota</taxon>
        <taxon>Metazoa</taxon>
        <taxon>Ecdysozoa</taxon>
        <taxon>Arthropoda</taxon>
        <taxon>Hexapoda</taxon>
        <taxon>Insecta</taxon>
        <taxon>Pterygota</taxon>
        <taxon>Neoptera</taxon>
        <taxon>Paraneoptera</taxon>
        <taxon>Hemiptera</taxon>
        <taxon>Sternorrhyncha</taxon>
        <taxon>Psylloidea</taxon>
        <taxon>Psyllidae</taxon>
        <taxon>Psyllinae</taxon>
        <taxon>Cacopsylla</taxon>
    </lineage>
</organism>
<dbReference type="EMBL" id="HBUF01365409">
    <property type="protein sequence ID" value="CAG6723289.1"/>
    <property type="molecule type" value="Transcribed_RNA"/>
</dbReference>
<feature type="region of interest" description="Disordered" evidence="1">
    <location>
        <begin position="156"/>
        <end position="184"/>
    </location>
</feature>
<evidence type="ECO:0000313" key="2">
    <source>
        <dbReference type="EMBL" id="CAG6723289.1"/>
    </source>
</evidence>
<proteinExistence type="predicted"/>
<reference evidence="2" key="1">
    <citation type="submission" date="2021-05" db="EMBL/GenBank/DDBJ databases">
        <authorList>
            <person name="Alioto T."/>
            <person name="Alioto T."/>
            <person name="Gomez Garrido J."/>
        </authorList>
    </citation>
    <scope>NUCLEOTIDE SEQUENCE</scope>
</reference>
<feature type="compositionally biased region" description="Polar residues" evidence="1">
    <location>
        <begin position="156"/>
        <end position="168"/>
    </location>
</feature>
<accession>A0A8D8Y939</accession>
<feature type="compositionally biased region" description="Low complexity" evidence="1">
    <location>
        <begin position="169"/>
        <end position="178"/>
    </location>
</feature>
<protein>
    <submittedName>
        <fullName evidence="2">Uncharacterized protein</fullName>
    </submittedName>
</protein>
<dbReference type="AlphaFoldDB" id="A0A8D8Y939"/>
<evidence type="ECO:0000256" key="1">
    <source>
        <dbReference type="SAM" id="MobiDB-lite"/>
    </source>
</evidence>
<sequence length="184" mass="21242">MGFFSTSQYTLQFLTVQSFTETINLLLQFFENILCQTKTKLQVTETVCFKFQYTHTTCLTLERLIFCTQITFLHGVLTNKGTCFHTKPTNKFAPKTTIWAFFFLNMNKNDMKDFQKVSNNEYNGISATPTLPTFKSTIINVQDSIKWNRIYKNRPKNLQLQTTRQNRPTKTTGDNNGNNGSGTI</sequence>
<name>A0A8D8Y939_9HEMI</name>